<dbReference type="Pfam" id="PF02605">
    <property type="entry name" value="PsaL"/>
    <property type="match status" value="1"/>
</dbReference>
<reference evidence="16 17" key="1">
    <citation type="journal article" date="2020" name="Sci. Rep.">
        <title>A novel cyanobacterial geosmin producer, revising GeoA distribution and dispersion patterns in Bacteria.</title>
        <authorList>
            <person name="Churro C."/>
            <person name="Semedo-Aguiar A.P."/>
            <person name="Silva A.D."/>
            <person name="Pereira-Leal J.B."/>
            <person name="Leite R.B."/>
        </authorList>
    </citation>
    <scope>NUCLEOTIDE SEQUENCE [LARGE SCALE GENOMIC DNA]</scope>
    <source>
        <strain evidence="16 17">IPMA8</strain>
    </source>
</reference>
<dbReference type="SUPFAM" id="SSF81568">
    <property type="entry name" value="Photosystem I reaction center subunit XI, PsaL"/>
    <property type="match status" value="1"/>
</dbReference>
<comment type="caution">
    <text evidence="16">The sequence shown here is derived from an EMBL/GenBank/DDBJ whole genome shotgun (WGS) entry which is preliminary data.</text>
</comment>
<feature type="transmembrane region" description="Helical" evidence="14">
    <location>
        <begin position="140"/>
        <end position="161"/>
    </location>
</feature>
<evidence type="ECO:0000256" key="13">
    <source>
        <dbReference type="ARBA" id="ARBA00033437"/>
    </source>
</evidence>
<feature type="transmembrane region" description="Helical" evidence="14">
    <location>
        <begin position="246"/>
        <end position="265"/>
    </location>
</feature>
<feature type="transmembrane region" description="Helical" evidence="14">
    <location>
        <begin position="294"/>
        <end position="312"/>
    </location>
</feature>
<dbReference type="InterPro" id="IPR022980">
    <property type="entry name" value="PSI_suXI"/>
</dbReference>
<keyword evidence="6 14" id="KW-0812">Transmembrane</keyword>
<evidence type="ECO:0000256" key="7">
    <source>
        <dbReference type="ARBA" id="ARBA00022836"/>
    </source>
</evidence>
<comment type="subcellular location">
    <subcellularLocation>
        <location evidence="1">Cellular thylakoid membrane</location>
        <topology evidence="1">Multi-pass membrane protein</topology>
    </subcellularLocation>
</comment>
<accession>A0ABX2CTL6</accession>
<dbReference type="PANTHER" id="PTHR34803:SF2">
    <property type="entry name" value="PHOTOSYSTEM I REACTION CENTER SUBUNIT XI, CHLOROPLASTIC"/>
    <property type="match status" value="1"/>
</dbReference>
<evidence type="ECO:0000256" key="1">
    <source>
        <dbReference type="ARBA" id="ARBA00004636"/>
    </source>
</evidence>
<evidence type="ECO:0000256" key="12">
    <source>
        <dbReference type="ARBA" id="ARBA00032768"/>
    </source>
</evidence>
<evidence type="ECO:0000256" key="2">
    <source>
        <dbReference type="ARBA" id="ARBA00008820"/>
    </source>
</evidence>
<keyword evidence="8 14" id="KW-1133">Transmembrane helix</keyword>
<keyword evidence="10" id="KW-0793">Thylakoid</keyword>
<dbReference type="SUPFAM" id="SSF161077">
    <property type="entry name" value="Photosystem II antenna protein-like"/>
    <property type="match status" value="1"/>
</dbReference>
<feature type="transmembrane region" description="Helical" evidence="14">
    <location>
        <begin position="400"/>
        <end position="420"/>
    </location>
</feature>
<evidence type="ECO:0000256" key="6">
    <source>
        <dbReference type="ARBA" id="ARBA00022692"/>
    </source>
</evidence>
<dbReference type="Proteomes" id="UP000702425">
    <property type="component" value="Unassembled WGS sequence"/>
</dbReference>
<gene>
    <name evidence="16" type="primary">psbC_1</name>
    <name evidence="16" type="ORF">E5S67_01480</name>
</gene>
<dbReference type="EMBL" id="SRRZ01000019">
    <property type="protein sequence ID" value="NQE33759.1"/>
    <property type="molecule type" value="Genomic_DNA"/>
</dbReference>
<dbReference type="Gene3D" id="1.20.1240.10">
    <property type="entry name" value="Photosystem I PsaL, reaction centre subunit XI"/>
    <property type="match status" value="1"/>
</dbReference>
<keyword evidence="11 14" id="KW-0472">Membrane</keyword>
<organism evidence="16 17">
    <name type="scientific">Microcoleus asticus IPMA8</name>
    <dbReference type="NCBI Taxonomy" id="2563858"/>
    <lineage>
        <taxon>Bacteria</taxon>
        <taxon>Bacillati</taxon>
        <taxon>Cyanobacteriota</taxon>
        <taxon>Cyanophyceae</taxon>
        <taxon>Oscillatoriophycideae</taxon>
        <taxon>Oscillatoriales</taxon>
        <taxon>Microcoleaceae</taxon>
        <taxon>Microcoleus</taxon>
        <taxon>Microcoleus asticus</taxon>
    </lineage>
</organism>
<feature type="transmembrane region" description="Helical" evidence="14">
    <location>
        <begin position="208"/>
        <end position="225"/>
    </location>
</feature>
<keyword evidence="4" id="KW-0148">Chlorophyll</keyword>
<dbReference type="InterPro" id="IPR036592">
    <property type="entry name" value="PSI_PsaL_sf"/>
</dbReference>
<feature type="transmembrane region" description="Helical" evidence="14">
    <location>
        <begin position="29"/>
        <end position="50"/>
    </location>
</feature>
<dbReference type="PANTHER" id="PTHR34803">
    <property type="entry name" value="PHOTOSYSTEM I REACTION CENTER SUBUNIT XI, CHLOROPLASTIC"/>
    <property type="match status" value="1"/>
</dbReference>
<evidence type="ECO:0000256" key="10">
    <source>
        <dbReference type="ARBA" id="ARBA00023078"/>
    </source>
</evidence>
<proteinExistence type="inferred from homology"/>
<keyword evidence="17" id="KW-1185">Reference proteome</keyword>
<evidence type="ECO:0000256" key="3">
    <source>
        <dbReference type="ARBA" id="ARBA00019514"/>
    </source>
</evidence>
<name>A0ABX2CTL6_9CYAN</name>
<keyword evidence="7" id="KW-0603">Photosystem I</keyword>
<protein>
    <recommendedName>
        <fullName evidence="3">Photosystem I reaction center subunit XI</fullName>
    </recommendedName>
    <alternativeName>
        <fullName evidence="12">PSI subunit V</fullName>
    </alternativeName>
    <alternativeName>
        <fullName evidence="13">PSI-L</fullName>
    </alternativeName>
</protein>
<evidence type="ECO:0000313" key="16">
    <source>
        <dbReference type="EMBL" id="NQE33759.1"/>
    </source>
</evidence>
<comment type="similarity">
    <text evidence="2">Belongs to the PsaL family.</text>
</comment>
<dbReference type="InterPro" id="IPR000932">
    <property type="entry name" value="PS_antenna-like"/>
</dbReference>
<feature type="domain" description="Photosystem I PsaL reaction centre subunit XI" evidence="15">
    <location>
        <begin position="337"/>
        <end position="420"/>
    </location>
</feature>
<evidence type="ECO:0000259" key="15">
    <source>
        <dbReference type="Pfam" id="PF02605"/>
    </source>
</evidence>
<keyword evidence="5" id="KW-0602">Photosynthesis</keyword>
<keyword evidence="9" id="KW-0157">Chromophore</keyword>
<evidence type="ECO:0000256" key="11">
    <source>
        <dbReference type="ARBA" id="ARBA00023136"/>
    </source>
</evidence>
<evidence type="ECO:0000256" key="4">
    <source>
        <dbReference type="ARBA" id="ARBA00022494"/>
    </source>
</evidence>
<dbReference type="InterPro" id="IPR036001">
    <property type="entry name" value="PS_II_antenna-like_sf"/>
</dbReference>
<feature type="transmembrane region" description="Helical" evidence="14">
    <location>
        <begin position="376"/>
        <end position="394"/>
    </location>
</feature>
<dbReference type="InterPro" id="IPR003757">
    <property type="entry name" value="PSI_PsaL"/>
</dbReference>
<evidence type="ECO:0000256" key="5">
    <source>
        <dbReference type="ARBA" id="ARBA00022531"/>
    </source>
</evidence>
<dbReference type="NCBIfam" id="TIGR03041">
    <property type="entry name" value="PS_antenn_a_b"/>
    <property type="match status" value="1"/>
</dbReference>
<evidence type="ECO:0000256" key="8">
    <source>
        <dbReference type="ARBA" id="ARBA00022989"/>
    </source>
</evidence>
<evidence type="ECO:0000313" key="17">
    <source>
        <dbReference type="Proteomes" id="UP000702425"/>
    </source>
</evidence>
<evidence type="ECO:0000256" key="9">
    <source>
        <dbReference type="ARBA" id="ARBA00022991"/>
    </source>
</evidence>
<dbReference type="RefSeq" id="WP_172186432.1">
    <property type="nucleotide sequence ID" value="NZ_CAWPPK010000101.1"/>
</dbReference>
<dbReference type="Pfam" id="PF00421">
    <property type="entry name" value="PSII"/>
    <property type="match status" value="2"/>
</dbReference>
<sequence length="459" mass="50077">MAKKSFPAEAESFPWWAGNARLINLSGRLLGAHVAHSGLIVLWAGAYTLFELSRFNPELPIYEQGLILLPNLARLGLGVGAGGKIVDTYPYFAVGAIHLISSAFLGFGGIFHSLKGPETLEERTPFFGYRWEDKDKMTTILGIHLVLLGIGAFLLVAKAMYFGGLYDTTVGQVRVISEPTLNPAVIFGYLFGAGGKHWLAAVDNLEDVVGGHIWVGILCIAGAFWHIHTQPFPWAKRLFIWSGEAYLSYCLGALALIGSIATYFVTVNNTVYPEVFYGPVGLRGSDAAVVSSRAWLTTSHFVLAILALYAHIWHAQRLRTKAAGFDFWSGDFERRTAGKVQVASAPTAVSFSDITVTFLRNLPIYCKGFSLIFRELEVSLAHGYFLVGAIALLIRLQEKGLTLLADLLPTLALILILAIAKIGKKTSHSIGIKLPKTQVYCRAVLSSVAHRELFSAICC</sequence>
<feature type="transmembrane region" description="Helical" evidence="14">
    <location>
        <begin position="91"/>
        <end position="114"/>
    </location>
</feature>
<evidence type="ECO:0000256" key="14">
    <source>
        <dbReference type="SAM" id="Phobius"/>
    </source>
</evidence>